<dbReference type="SUPFAM" id="SSF56519">
    <property type="entry name" value="Penicillin binding protein dimerisation domain"/>
    <property type="match status" value="1"/>
</dbReference>
<feature type="domain" description="Penicillin-binding protein dimerisation" evidence="6">
    <location>
        <begin position="149"/>
        <end position="312"/>
    </location>
</feature>
<dbReference type="PANTHER" id="PTHR30627">
    <property type="entry name" value="PEPTIDOGLYCAN D,D-TRANSPEPTIDASE"/>
    <property type="match status" value="1"/>
</dbReference>
<dbReference type="InterPro" id="IPR050515">
    <property type="entry name" value="Beta-lactam/transpept"/>
</dbReference>
<dbReference type="Pfam" id="PF03717">
    <property type="entry name" value="PBP_dimer"/>
    <property type="match status" value="1"/>
</dbReference>
<dbReference type="Gene3D" id="3.90.1310.10">
    <property type="entry name" value="Penicillin-binding protein 2a (Domain 2)"/>
    <property type="match status" value="1"/>
</dbReference>
<dbReference type="GO" id="GO:0071972">
    <property type="term" value="F:peptidoglycan L,D-transpeptidase activity"/>
    <property type="evidence" value="ECO:0007669"/>
    <property type="project" value="TreeGrafter"/>
</dbReference>
<evidence type="ECO:0000259" key="5">
    <source>
        <dbReference type="Pfam" id="PF00905"/>
    </source>
</evidence>
<dbReference type="Pfam" id="PF00905">
    <property type="entry name" value="Transpeptidase"/>
    <property type="match status" value="1"/>
</dbReference>
<dbReference type="GO" id="GO:0051301">
    <property type="term" value="P:cell division"/>
    <property type="evidence" value="ECO:0007669"/>
    <property type="project" value="UniProtKB-KW"/>
</dbReference>
<dbReference type="PROSITE" id="PS51257">
    <property type="entry name" value="PROKAR_LIPOPROTEIN"/>
    <property type="match status" value="1"/>
</dbReference>
<dbReference type="Proteomes" id="UP000014184">
    <property type="component" value="Unassembled WGS sequence"/>
</dbReference>
<dbReference type="Pfam" id="PF05223">
    <property type="entry name" value="MecA_N"/>
    <property type="match status" value="1"/>
</dbReference>
<reference evidence="8 9" key="1">
    <citation type="journal article" date="2013" name="Genome Announc.">
        <title>Draft Genome Sequence of the Lignocellulose Decomposer Thermobifida fusca Strain TM51.</title>
        <authorList>
            <person name="Toth A."/>
            <person name="Barna T."/>
            <person name="Nagy I."/>
            <person name="Horvath B."/>
            <person name="Nagy I."/>
            <person name="Tancsics A."/>
            <person name="Kriszt B."/>
            <person name="Baka E."/>
            <person name="Fekete C."/>
            <person name="Kukolya J."/>
        </authorList>
    </citation>
    <scope>NUCLEOTIDE SEQUENCE [LARGE SCALE GENOMIC DNA]</scope>
    <source>
        <strain evidence="8 9">TM51</strain>
    </source>
</reference>
<dbReference type="InterPro" id="IPR036138">
    <property type="entry name" value="PBP_dimer_sf"/>
</dbReference>
<evidence type="ECO:0000313" key="8">
    <source>
        <dbReference type="EMBL" id="EOR70404.1"/>
    </source>
</evidence>
<keyword evidence="9" id="KW-1185">Reference proteome</keyword>
<dbReference type="Gene3D" id="3.40.710.10">
    <property type="entry name" value="DD-peptidase/beta-lactamase superfamily"/>
    <property type="match status" value="1"/>
</dbReference>
<evidence type="ECO:0000313" key="9">
    <source>
        <dbReference type="Proteomes" id="UP000014184"/>
    </source>
</evidence>
<dbReference type="SUPFAM" id="SSF54427">
    <property type="entry name" value="NTF2-like"/>
    <property type="match status" value="1"/>
</dbReference>
<dbReference type="InterPro" id="IPR032710">
    <property type="entry name" value="NTF2-like_dom_sf"/>
</dbReference>
<accession>A0A9P2T7Y6</accession>
<organism evidence="8 9">
    <name type="scientific">Thermobifida fusca TM51</name>
    <dbReference type="NCBI Taxonomy" id="1169414"/>
    <lineage>
        <taxon>Bacteria</taxon>
        <taxon>Bacillati</taxon>
        <taxon>Actinomycetota</taxon>
        <taxon>Actinomycetes</taxon>
        <taxon>Streptosporangiales</taxon>
        <taxon>Nocardiopsidaceae</taxon>
        <taxon>Thermobifida</taxon>
    </lineage>
</organism>
<keyword evidence="8" id="KW-0132">Cell division</keyword>
<dbReference type="GO" id="GO:0008658">
    <property type="term" value="F:penicillin binding"/>
    <property type="evidence" value="ECO:0007669"/>
    <property type="project" value="InterPro"/>
</dbReference>
<feature type="signal peptide" evidence="4">
    <location>
        <begin position="1"/>
        <end position="27"/>
    </location>
</feature>
<comment type="caution">
    <text evidence="8">The sequence shown here is derived from an EMBL/GenBank/DDBJ whole genome shotgun (WGS) entry which is preliminary data.</text>
</comment>
<sequence length="643" mass="67226">MPPRNSLRRFLAATTGALLVTATAACAAEPSPEVAVRSFLLNWQEGDYEAAAQVTNGDVAEVAEALRQAHNQLDLAALRLSLRPIEMDGDTATAGFGAEADLGIGDPVWRYTGTIPLTRTDSGWVIDWSPAVIHPELGEGERLAVTYDVPDRGQIYDRNGEPLVEETEVTAFGVRPAAMADMTEGINSLAELLDEDPEPLLNRVRSAPPEEFQPLVLKRTQDVSSSLLAKATAIPGVEVEEGTMPLLPIRAAGVVGEVAGTAEHKVANRVSGPYQAGDTVGLNGLQSSFQQQLAGTATTRVVTLSSSGEETGVLETWTGEESGSLTTTLDHAVQEAAETSLATINGTAYLVAVDARSGEILAAAGQPDEPSNDGALTRQYYPGETFTIVSAAALLSGGKATLDTTMACEQQAEVGSRTFTNPNGGSLLGTPDLRTNFAYSCTTAFVGLSSSLSAADLAESAERFGIGQPWQLPVPAFSGEFTVQGGQEQVAAATVGADGITVSPLGMALVAAAVAGGQWHAPRLIDGVEPEVDSIPVDPAVLEPLRELMRAPVEQGSASVLNIDYVNPVHGQTGMVTQEIDGEEKTIQWFVGYRGHVAFAVVVEAAPSHTYQFAVNSALSFLQLLPAGYVSAAEADSQLEGSA</sequence>
<evidence type="ECO:0000256" key="4">
    <source>
        <dbReference type="SAM" id="SignalP"/>
    </source>
</evidence>
<comment type="subcellular location">
    <subcellularLocation>
        <location evidence="1">Membrane</location>
    </subcellularLocation>
</comment>
<feature type="domain" description="NTF2-like N-terminal transpeptidase" evidence="7">
    <location>
        <begin position="32"/>
        <end position="140"/>
    </location>
</feature>
<dbReference type="RefSeq" id="WP_016189160.1">
    <property type="nucleotide sequence ID" value="NZ_AOSG01000072.1"/>
</dbReference>
<dbReference type="AlphaFoldDB" id="A0A9P2T7Y6"/>
<keyword evidence="8" id="KW-0131">Cell cycle</keyword>
<dbReference type="InterPro" id="IPR001460">
    <property type="entry name" value="PCN-bd_Tpept"/>
</dbReference>
<evidence type="ECO:0000259" key="7">
    <source>
        <dbReference type="Pfam" id="PF05223"/>
    </source>
</evidence>
<dbReference type="PANTHER" id="PTHR30627:SF24">
    <property type="entry name" value="PENICILLIN-BINDING PROTEIN 4B"/>
    <property type="match status" value="1"/>
</dbReference>
<evidence type="ECO:0000256" key="1">
    <source>
        <dbReference type="ARBA" id="ARBA00004370"/>
    </source>
</evidence>
<feature type="domain" description="Penicillin-binding protein transpeptidase" evidence="5">
    <location>
        <begin position="349"/>
        <end position="609"/>
    </location>
</feature>
<evidence type="ECO:0000256" key="3">
    <source>
        <dbReference type="ARBA" id="ARBA00023136"/>
    </source>
</evidence>
<dbReference type="InterPro" id="IPR007887">
    <property type="entry name" value="MecA_N"/>
</dbReference>
<evidence type="ECO:0000256" key="2">
    <source>
        <dbReference type="ARBA" id="ARBA00007171"/>
    </source>
</evidence>
<protein>
    <submittedName>
        <fullName evidence="8">Cell division protein FtsI/penicillin-binding protein 2</fullName>
    </submittedName>
</protein>
<comment type="similarity">
    <text evidence="2">Belongs to the transpeptidase family.</text>
</comment>
<dbReference type="InterPro" id="IPR012338">
    <property type="entry name" value="Beta-lactam/transpept-like"/>
</dbReference>
<gene>
    <name evidence="8" type="ORF">TM51_12720</name>
</gene>
<keyword evidence="4" id="KW-0732">Signal</keyword>
<keyword evidence="3" id="KW-0472">Membrane</keyword>
<dbReference type="SUPFAM" id="SSF56601">
    <property type="entry name" value="beta-lactamase/transpeptidase-like"/>
    <property type="match status" value="1"/>
</dbReference>
<dbReference type="GO" id="GO:0071555">
    <property type="term" value="P:cell wall organization"/>
    <property type="evidence" value="ECO:0007669"/>
    <property type="project" value="TreeGrafter"/>
</dbReference>
<evidence type="ECO:0000259" key="6">
    <source>
        <dbReference type="Pfam" id="PF03717"/>
    </source>
</evidence>
<dbReference type="EMBL" id="AOSG01000072">
    <property type="protein sequence ID" value="EOR70404.1"/>
    <property type="molecule type" value="Genomic_DNA"/>
</dbReference>
<feature type="chain" id="PRO_5040396321" evidence="4">
    <location>
        <begin position="28"/>
        <end position="643"/>
    </location>
</feature>
<proteinExistence type="inferred from homology"/>
<dbReference type="InterPro" id="IPR005311">
    <property type="entry name" value="PBP_dimer"/>
</dbReference>
<dbReference type="GO" id="GO:0046677">
    <property type="term" value="P:response to antibiotic"/>
    <property type="evidence" value="ECO:0007669"/>
    <property type="project" value="InterPro"/>
</dbReference>
<name>A0A9P2T7Y6_THEFU</name>
<dbReference type="GO" id="GO:0005886">
    <property type="term" value="C:plasma membrane"/>
    <property type="evidence" value="ECO:0007669"/>
    <property type="project" value="TreeGrafter"/>
</dbReference>